<feature type="transmembrane region" description="Helical" evidence="6">
    <location>
        <begin position="122"/>
        <end position="144"/>
    </location>
</feature>
<dbReference type="InterPro" id="IPR032816">
    <property type="entry name" value="VTT_dom"/>
</dbReference>
<comment type="similarity">
    <text evidence="6">Belongs to the TVP38/TMEM64 family.</text>
</comment>
<feature type="transmembrane region" description="Helical" evidence="6">
    <location>
        <begin position="35"/>
        <end position="51"/>
    </location>
</feature>
<keyword evidence="5 6" id="KW-0472">Membrane</keyword>
<keyword evidence="3 6" id="KW-0812">Transmembrane</keyword>
<sequence>MKKWIRLVIIAAAAVLLLWVNQSFLKWSPQTIKDWILSLGAAGPIVYILLYTVRPLVLFPASLLSLAGGLAFGPVQGLIYTVTGASGGAMLAYMLAKKFGKSFIPSSDRIETVKKLMEKNGFTYVLILRLLPIVNFDLISYTAGIASIRWYSFLAATILGIIPGTFAYNFLGSSITEDKTVLIIAVMVFAVIAIIPVLFKEKLKQRLFQEGKNEVKKDA</sequence>
<comment type="subcellular location">
    <subcellularLocation>
        <location evidence="1 6">Cell membrane</location>
        <topology evidence="1 6">Multi-pass membrane protein</topology>
    </subcellularLocation>
</comment>
<gene>
    <name evidence="8" type="ORF">GKZ89_13790</name>
</gene>
<dbReference type="GO" id="GO:0005886">
    <property type="term" value="C:plasma membrane"/>
    <property type="evidence" value="ECO:0007669"/>
    <property type="project" value="UniProtKB-SubCell"/>
</dbReference>
<evidence type="ECO:0000256" key="1">
    <source>
        <dbReference type="ARBA" id="ARBA00004651"/>
    </source>
</evidence>
<dbReference type="AlphaFoldDB" id="A0A7X2S7Z5"/>
<keyword evidence="9" id="KW-1185">Reference proteome</keyword>
<keyword evidence="4 6" id="KW-1133">Transmembrane helix</keyword>
<comment type="caution">
    <text evidence="8">The sequence shown here is derived from an EMBL/GenBank/DDBJ whole genome shotgun (WGS) entry which is preliminary data.</text>
</comment>
<evidence type="ECO:0000313" key="9">
    <source>
        <dbReference type="Proteomes" id="UP000434639"/>
    </source>
</evidence>
<dbReference type="Proteomes" id="UP000434639">
    <property type="component" value="Unassembled WGS sequence"/>
</dbReference>
<name>A0A7X2S7Z5_9BACI</name>
<dbReference type="EMBL" id="WMIB01000014">
    <property type="protein sequence ID" value="MTH54471.1"/>
    <property type="molecule type" value="Genomic_DNA"/>
</dbReference>
<organism evidence="8 9">
    <name type="scientific">Metabacillus mangrovi</name>
    <dbReference type="NCBI Taxonomy" id="1491830"/>
    <lineage>
        <taxon>Bacteria</taxon>
        <taxon>Bacillati</taxon>
        <taxon>Bacillota</taxon>
        <taxon>Bacilli</taxon>
        <taxon>Bacillales</taxon>
        <taxon>Bacillaceae</taxon>
        <taxon>Metabacillus</taxon>
    </lineage>
</organism>
<comment type="caution">
    <text evidence="6">Lacks conserved residue(s) required for the propagation of feature annotation.</text>
</comment>
<feature type="transmembrane region" description="Helical" evidence="6">
    <location>
        <begin position="180"/>
        <end position="199"/>
    </location>
</feature>
<evidence type="ECO:0000256" key="6">
    <source>
        <dbReference type="RuleBase" id="RU366058"/>
    </source>
</evidence>
<keyword evidence="2 6" id="KW-1003">Cell membrane</keyword>
<accession>A0A7X2S7Z5</accession>
<evidence type="ECO:0000313" key="8">
    <source>
        <dbReference type="EMBL" id="MTH54471.1"/>
    </source>
</evidence>
<dbReference type="RefSeq" id="WP_162356876.1">
    <property type="nucleotide sequence ID" value="NZ_WMIB01000014.1"/>
</dbReference>
<reference evidence="8 9" key="1">
    <citation type="journal article" date="2017" name="Int. J. Syst. Evol. Microbiol.">
        <title>Bacillus mangrovi sp. nov., isolated from a sediment sample from a mangrove forest.</title>
        <authorList>
            <person name="Gupta V."/>
            <person name="Singh P.K."/>
            <person name="Korpole S."/>
            <person name="Tanuku N.R.S."/>
            <person name="Pinnaka A.K."/>
        </authorList>
    </citation>
    <scope>NUCLEOTIDE SEQUENCE [LARGE SCALE GENOMIC DNA]</scope>
    <source>
        <strain evidence="8 9">KCTC 33872</strain>
    </source>
</reference>
<dbReference type="PANTHER" id="PTHR12677:SF59">
    <property type="entry name" value="GOLGI APPARATUS MEMBRANE PROTEIN TVP38-RELATED"/>
    <property type="match status" value="1"/>
</dbReference>
<evidence type="ECO:0000256" key="3">
    <source>
        <dbReference type="ARBA" id="ARBA00022692"/>
    </source>
</evidence>
<evidence type="ECO:0000259" key="7">
    <source>
        <dbReference type="Pfam" id="PF09335"/>
    </source>
</evidence>
<feature type="transmembrane region" description="Helical" evidence="6">
    <location>
        <begin position="150"/>
        <end position="168"/>
    </location>
</feature>
<protein>
    <recommendedName>
        <fullName evidence="6">TVP38/TMEM64 family membrane protein</fullName>
    </recommendedName>
</protein>
<evidence type="ECO:0000256" key="2">
    <source>
        <dbReference type="ARBA" id="ARBA00022475"/>
    </source>
</evidence>
<dbReference type="PANTHER" id="PTHR12677">
    <property type="entry name" value="GOLGI APPARATUS MEMBRANE PROTEIN TVP38-RELATED"/>
    <property type="match status" value="1"/>
</dbReference>
<dbReference type="Pfam" id="PF09335">
    <property type="entry name" value="VTT_dom"/>
    <property type="match status" value="1"/>
</dbReference>
<proteinExistence type="inferred from homology"/>
<evidence type="ECO:0000256" key="5">
    <source>
        <dbReference type="ARBA" id="ARBA00023136"/>
    </source>
</evidence>
<evidence type="ECO:0000256" key="4">
    <source>
        <dbReference type="ARBA" id="ARBA00022989"/>
    </source>
</evidence>
<feature type="domain" description="VTT" evidence="7">
    <location>
        <begin position="59"/>
        <end position="173"/>
    </location>
</feature>
<dbReference type="InterPro" id="IPR015414">
    <property type="entry name" value="TMEM64"/>
</dbReference>